<accession>A0ABS4Y9L8</accession>
<feature type="region of interest" description="Disordered" evidence="1">
    <location>
        <begin position="118"/>
        <end position="142"/>
    </location>
</feature>
<evidence type="ECO:0000259" key="3">
    <source>
        <dbReference type="Pfam" id="PF00188"/>
    </source>
</evidence>
<dbReference type="SUPFAM" id="SSF55797">
    <property type="entry name" value="PR-1-like"/>
    <property type="match status" value="1"/>
</dbReference>
<evidence type="ECO:0000313" key="4">
    <source>
        <dbReference type="EMBL" id="MBP2404593.1"/>
    </source>
</evidence>
<keyword evidence="2" id="KW-0732">Signal</keyword>
<dbReference type="InterPro" id="IPR035940">
    <property type="entry name" value="CAP_sf"/>
</dbReference>
<feature type="chain" id="PRO_5046582747" evidence="2">
    <location>
        <begin position="29"/>
        <end position="208"/>
    </location>
</feature>
<evidence type="ECO:0000313" key="5">
    <source>
        <dbReference type="Proteomes" id="UP001519291"/>
    </source>
</evidence>
<keyword evidence="5" id="KW-1185">Reference proteome</keyword>
<dbReference type="RefSeq" id="WP_165451588.1">
    <property type="nucleotide sequence ID" value="NZ_JAGIOH010000001.1"/>
</dbReference>
<feature type="compositionally biased region" description="Basic residues" evidence="1">
    <location>
        <begin position="61"/>
        <end position="74"/>
    </location>
</feature>
<sequence>MKLRIATVTAIALAVLPTVAVGSPSTPADPPVPSPPPYYQAPPWPLPPAPGAKPVRPAPPRIHRPRTGRPHAAHGSRTVRVASARVHTLKAVNDRRRAAGCPPVRLRRALNRAAQRHSVSMARQHRLSHSEPGGSSPARRMRAAGYHPRYAAENLSSGHTTAREAVDAWMHSPRHRDVILTCRYAHAGVGVAAGEGGPWWTLLLGNGH</sequence>
<dbReference type="Gene3D" id="3.40.33.10">
    <property type="entry name" value="CAP"/>
    <property type="match status" value="1"/>
</dbReference>
<dbReference type="PANTHER" id="PTHR31157">
    <property type="entry name" value="SCP DOMAIN-CONTAINING PROTEIN"/>
    <property type="match status" value="1"/>
</dbReference>
<dbReference type="InterPro" id="IPR014044">
    <property type="entry name" value="CAP_dom"/>
</dbReference>
<feature type="region of interest" description="Disordered" evidence="1">
    <location>
        <begin position="22"/>
        <end position="80"/>
    </location>
</feature>
<dbReference type="EMBL" id="JAGIOH010000001">
    <property type="protein sequence ID" value="MBP2404593.1"/>
    <property type="molecule type" value="Genomic_DNA"/>
</dbReference>
<organism evidence="4 5">
    <name type="scientific">Streptomyces syringium</name>
    <dbReference type="NCBI Taxonomy" id="76729"/>
    <lineage>
        <taxon>Bacteria</taxon>
        <taxon>Bacillati</taxon>
        <taxon>Actinomycetota</taxon>
        <taxon>Actinomycetes</taxon>
        <taxon>Kitasatosporales</taxon>
        <taxon>Streptomycetaceae</taxon>
        <taxon>Streptomyces</taxon>
    </lineage>
</organism>
<name>A0ABS4Y9L8_9ACTN</name>
<dbReference type="PANTHER" id="PTHR31157:SF1">
    <property type="entry name" value="SCP DOMAIN-CONTAINING PROTEIN"/>
    <property type="match status" value="1"/>
</dbReference>
<evidence type="ECO:0000256" key="1">
    <source>
        <dbReference type="SAM" id="MobiDB-lite"/>
    </source>
</evidence>
<proteinExistence type="predicted"/>
<dbReference type="CDD" id="cd05379">
    <property type="entry name" value="CAP_bacterial"/>
    <property type="match status" value="1"/>
</dbReference>
<dbReference type="GeneID" id="91570939"/>
<protein>
    <submittedName>
        <fullName evidence="4">Uncharacterized protein YkwD</fullName>
    </submittedName>
</protein>
<comment type="caution">
    <text evidence="4">The sequence shown here is derived from an EMBL/GenBank/DDBJ whole genome shotgun (WGS) entry which is preliminary data.</text>
</comment>
<dbReference type="Pfam" id="PF00188">
    <property type="entry name" value="CAP"/>
    <property type="match status" value="1"/>
</dbReference>
<feature type="compositionally biased region" description="Pro residues" evidence="1">
    <location>
        <begin position="27"/>
        <end position="60"/>
    </location>
</feature>
<feature type="signal peptide" evidence="2">
    <location>
        <begin position="1"/>
        <end position="28"/>
    </location>
</feature>
<reference evidence="4 5" key="1">
    <citation type="submission" date="2021-03" db="EMBL/GenBank/DDBJ databases">
        <title>Sequencing the genomes of 1000 actinobacteria strains.</title>
        <authorList>
            <person name="Klenk H.-P."/>
        </authorList>
    </citation>
    <scope>NUCLEOTIDE SEQUENCE [LARGE SCALE GENOMIC DNA]</scope>
    <source>
        <strain evidence="4 5">DSM 41480</strain>
    </source>
</reference>
<gene>
    <name evidence="4" type="ORF">JO379_004062</name>
</gene>
<feature type="domain" description="SCP" evidence="3">
    <location>
        <begin position="89"/>
        <end position="198"/>
    </location>
</feature>
<dbReference type="Proteomes" id="UP001519291">
    <property type="component" value="Unassembled WGS sequence"/>
</dbReference>
<evidence type="ECO:0000256" key="2">
    <source>
        <dbReference type="SAM" id="SignalP"/>
    </source>
</evidence>